<dbReference type="Proteomes" id="UP001589795">
    <property type="component" value="Unassembled WGS sequence"/>
</dbReference>
<keyword evidence="1" id="KW-0472">Membrane</keyword>
<organism evidence="2 3">
    <name type="scientific">Paracoccus rhizosphaerae</name>
    <dbReference type="NCBI Taxonomy" id="1133347"/>
    <lineage>
        <taxon>Bacteria</taxon>
        <taxon>Pseudomonadati</taxon>
        <taxon>Pseudomonadota</taxon>
        <taxon>Alphaproteobacteria</taxon>
        <taxon>Rhodobacterales</taxon>
        <taxon>Paracoccaceae</taxon>
        <taxon>Paracoccus</taxon>
    </lineage>
</organism>
<keyword evidence="1" id="KW-1133">Transmembrane helix</keyword>
<comment type="caution">
    <text evidence="2">The sequence shown here is derived from an EMBL/GenBank/DDBJ whole genome shotgun (WGS) entry which is preliminary data.</text>
</comment>
<feature type="transmembrane region" description="Helical" evidence="1">
    <location>
        <begin position="66"/>
        <end position="83"/>
    </location>
</feature>
<reference evidence="2 3" key="1">
    <citation type="submission" date="2024-09" db="EMBL/GenBank/DDBJ databases">
        <authorList>
            <person name="Sun Q."/>
            <person name="Mori K."/>
        </authorList>
    </citation>
    <scope>NUCLEOTIDE SEQUENCE [LARGE SCALE GENOMIC DNA]</scope>
    <source>
        <strain evidence="2 3">CCM 7904</strain>
    </source>
</reference>
<evidence type="ECO:0000256" key="1">
    <source>
        <dbReference type="SAM" id="Phobius"/>
    </source>
</evidence>
<sequence>MMYGRCHLIKIGLRMALVDLFLVGLLVLILNGWQDVSWLWGLAALIVWPVLVVYTFLRLTVRWSEVLNYRAVLLVGLTTVMIAA</sequence>
<evidence type="ECO:0000313" key="2">
    <source>
        <dbReference type="EMBL" id="MFC0199222.1"/>
    </source>
</evidence>
<dbReference type="RefSeq" id="WP_265508850.1">
    <property type="nucleotide sequence ID" value="NZ_JAOTBE010000124.1"/>
</dbReference>
<feature type="transmembrane region" description="Helical" evidence="1">
    <location>
        <begin position="38"/>
        <end position="57"/>
    </location>
</feature>
<name>A0ABV6CFR1_9RHOB</name>
<accession>A0ABV6CFR1</accession>
<dbReference type="EMBL" id="JBHLWQ010000023">
    <property type="protein sequence ID" value="MFC0199222.1"/>
    <property type="molecule type" value="Genomic_DNA"/>
</dbReference>
<proteinExistence type="predicted"/>
<gene>
    <name evidence="2" type="ORF">ACFFIZ_02460</name>
</gene>
<feature type="transmembrane region" description="Helical" evidence="1">
    <location>
        <begin position="12"/>
        <end position="32"/>
    </location>
</feature>
<keyword evidence="3" id="KW-1185">Reference proteome</keyword>
<evidence type="ECO:0000313" key="3">
    <source>
        <dbReference type="Proteomes" id="UP001589795"/>
    </source>
</evidence>
<keyword evidence="1" id="KW-0812">Transmembrane</keyword>
<protein>
    <submittedName>
        <fullName evidence="2">Uncharacterized protein</fullName>
    </submittedName>
</protein>